<sequence>MEPRKRLIQIDNKEITVWPIQEFLEQMWSHQGAWGAGIYYL</sequence>
<dbReference type="EMBL" id="CAJVAF010000355">
    <property type="protein sequence ID" value="CAG7600545.1"/>
    <property type="molecule type" value="Genomic_DNA"/>
</dbReference>
<name>A0A8S4C377_9ACAR</name>
<evidence type="ECO:0000313" key="1">
    <source>
        <dbReference type="EMBL" id="CAG7600545.1"/>
    </source>
</evidence>
<dbReference type="Proteomes" id="UP000837675">
    <property type="component" value="Unassembled WGS sequence"/>
</dbReference>
<evidence type="ECO:0000313" key="2">
    <source>
        <dbReference type="Proteomes" id="UP000837675"/>
    </source>
</evidence>
<accession>A0A8S4C377</accession>
<dbReference type="AlphaFoldDB" id="A0A8S4C377"/>
<gene>
    <name evidence="1" type="ORF">MHYMCMPASI_01187</name>
</gene>
<reference evidence="1" key="1">
    <citation type="submission" date="2021-06" db="EMBL/GenBank/DDBJ databases">
        <authorList>
            <person name="Nardi T."/>
            <person name="Nardi T."/>
        </authorList>
    </citation>
    <scope>NUCLEOTIDE SEQUENCE</scope>
</reference>
<organism evidence="1 2">
    <name type="scientific">Hyalomma marginatum</name>
    <dbReference type="NCBI Taxonomy" id="34627"/>
    <lineage>
        <taxon>Eukaryota</taxon>
        <taxon>Metazoa</taxon>
        <taxon>Ecdysozoa</taxon>
        <taxon>Arthropoda</taxon>
        <taxon>Chelicerata</taxon>
        <taxon>Arachnida</taxon>
        <taxon>Acari</taxon>
        <taxon>Parasitiformes</taxon>
        <taxon>Ixodida</taxon>
        <taxon>Ixodoidea</taxon>
        <taxon>Ixodidae</taxon>
        <taxon>Hyalomminae</taxon>
        <taxon>Hyalomma</taxon>
    </lineage>
</organism>
<protein>
    <submittedName>
        <fullName evidence="1">Uncharacterized protein</fullName>
    </submittedName>
</protein>
<keyword evidence="2" id="KW-1185">Reference proteome</keyword>
<proteinExistence type="predicted"/>
<comment type="caution">
    <text evidence="1">The sequence shown here is derived from an EMBL/GenBank/DDBJ whole genome shotgun (WGS) entry which is preliminary data.</text>
</comment>